<dbReference type="NCBIfam" id="TIGR00278">
    <property type="entry name" value="membrane protein insertion efficiency factor YidD"/>
    <property type="match status" value="1"/>
</dbReference>
<proteinExistence type="predicted"/>
<reference evidence="2" key="1">
    <citation type="journal article" date="2015" name="MBio">
        <title>Genome-Resolved Metagenomic Analysis Reveals Roles for Candidate Phyla and Other Microbial Community Members in Biogeochemical Transformations in Oil Reservoirs.</title>
        <authorList>
            <person name="Hu P."/>
            <person name="Tom L."/>
            <person name="Singh A."/>
            <person name="Thomas B.C."/>
            <person name="Baker B.J."/>
            <person name="Piceno Y.M."/>
            <person name="Andersen G.L."/>
            <person name="Banfield J.F."/>
        </authorList>
    </citation>
    <scope>NUCLEOTIDE SEQUENCE [LARGE SCALE GENOMIC DNA]</scope>
</reference>
<dbReference type="SMART" id="SM01234">
    <property type="entry name" value="Haemolytic"/>
    <property type="match status" value="1"/>
</dbReference>
<accession>A0A101I174</accession>
<comment type="caution">
    <text evidence="1">The sequence shown here is derived from an EMBL/GenBank/DDBJ whole genome shotgun (WGS) entry which is preliminary data.</text>
</comment>
<sequence length="131" mass="15219">MNLLMSLIIASTLLSDFSYEVPFEKGDTQKIYYDESYDKRLTDNSINIVLLFGLRFYQIFISPAQGEVCNFSPSCSNYMFQSIRKYGPILGFVKGIDRLQRCNFSVREYVGTFYDSIVLIERRGFKVIDKP</sequence>
<protein>
    <submittedName>
        <fullName evidence="1">Putative membrane protein insertion efficiency factor</fullName>
    </submittedName>
</protein>
<dbReference type="PANTHER" id="PTHR33383">
    <property type="entry name" value="MEMBRANE PROTEIN INSERTION EFFICIENCY FACTOR-RELATED"/>
    <property type="match status" value="1"/>
</dbReference>
<evidence type="ECO:0000313" key="1">
    <source>
        <dbReference type="EMBL" id="KUK86838.1"/>
    </source>
</evidence>
<evidence type="ECO:0000313" key="2">
    <source>
        <dbReference type="Proteomes" id="UP000053467"/>
    </source>
</evidence>
<dbReference type="InterPro" id="IPR002696">
    <property type="entry name" value="Membr_insert_effic_factor_YidD"/>
</dbReference>
<dbReference type="AlphaFoldDB" id="A0A101I174"/>
<dbReference type="Proteomes" id="UP000053467">
    <property type="component" value="Unassembled WGS sequence"/>
</dbReference>
<dbReference type="Pfam" id="PF01809">
    <property type="entry name" value="YidD"/>
    <property type="match status" value="1"/>
</dbReference>
<gene>
    <name evidence="1" type="ORF">XE03_1201</name>
</gene>
<organism evidence="1 2">
    <name type="scientific">candidate division TA06 bacterium 34_109</name>
    <dbReference type="NCBI Taxonomy" id="1635277"/>
    <lineage>
        <taxon>Bacteria</taxon>
        <taxon>Bacteria division TA06</taxon>
    </lineage>
</organism>
<dbReference type="PANTHER" id="PTHR33383:SF1">
    <property type="entry name" value="MEMBRANE PROTEIN INSERTION EFFICIENCY FACTOR-RELATED"/>
    <property type="match status" value="1"/>
</dbReference>
<dbReference type="EMBL" id="LGGX01000011">
    <property type="protein sequence ID" value="KUK86838.1"/>
    <property type="molecule type" value="Genomic_DNA"/>
</dbReference>
<name>A0A101I174_UNCT6</name>